<evidence type="ECO:0000259" key="2">
    <source>
        <dbReference type="PROSITE" id="PS51782"/>
    </source>
</evidence>
<dbReference type="RefSeq" id="WP_109192656.1">
    <property type="nucleotide sequence ID" value="NZ_CP029255.1"/>
</dbReference>
<evidence type="ECO:0000259" key="1">
    <source>
        <dbReference type="PROSITE" id="PS50943"/>
    </source>
</evidence>
<dbReference type="Pfam" id="PF01476">
    <property type="entry name" value="LysM"/>
    <property type="match status" value="1"/>
</dbReference>
<accession>A0A2S1YM66</accession>
<dbReference type="InterPro" id="IPR001387">
    <property type="entry name" value="Cro/C1-type_HTH"/>
</dbReference>
<evidence type="ECO:0000313" key="4">
    <source>
        <dbReference type="Proteomes" id="UP000245250"/>
    </source>
</evidence>
<sequence length="354" mass="41507">MMNDSMNNSENQYSRYEIQKGDTLESIAQKLNIEIDDLRQYHNARSKIEDCLAGELRSHLKFLIVSNKKEDVIHEEKKQQVLFISQDYVLPFQPFELNHQYNVLCTIQKGEKIQTVEQNFNLRRLRPDSKQEDYHFIQIDKISKVLIDGKAVDTRAYKVAEKTGALLYPLRIVVNKYGKWENLNSYDKLKQRWANQKEEIKASFDGAVYESLANDIANKITDNNALVKHISGDWFLRAFFNGIHMAYTRKFEIEKKLFFPAIAEVEDIEFSIIQKVNPYLNELNLIEISQTGESENEHVEEYYFAKYYLNPNNYIIEHLSIECDLVDMDRKIKIEVKNLNDSKIILDSGISLLV</sequence>
<proteinExistence type="predicted"/>
<dbReference type="OrthoDB" id="1325811at2"/>
<dbReference type="AlphaFoldDB" id="A0A2S1YM66"/>
<dbReference type="InterPro" id="IPR018392">
    <property type="entry name" value="LysM"/>
</dbReference>
<gene>
    <name evidence="3" type="ORF">HYN56_13495</name>
</gene>
<protein>
    <submittedName>
        <fullName evidence="3">Uncharacterized protein</fullName>
    </submittedName>
</protein>
<evidence type="ECO:0000313" key="3">
    <source>
        <dbReference type="EMBL" id="AWK05190.1"/>
    </source>
</evidence>
<dbReference type="EMBL" id="CP029255">
    <property type="protein sequence ID" value="AWK05190.1"/>
    <property type="molecule type" value="Genomic_DNA"/>
</dbReference>
<feature type="domain" description="HTH cro/C1-type" evidence="1">
    <location>
        <begin position="22"/>
        <end position="38"/>
    </location>
</feature>
<dbReference type="SUPFAM" id="SSF54106">
    <property type="entry name" value="LysM domain"/>
    <property type="match status" value="1"/>
</dbReference>
<keyword evidence="4" id="KW-1185">Reference proteome</keyword>
<dbReference type="Gene3D" id="3.10.350.10">
    <property type="entry name" value="LysM domain"/>
    <property type="match status" value="1"/>
</dbReference>
<dbReference type="KEGG" id="fcr:HYN56_13495"/>
<organism evidence="3 4">
    <name type="scientific">Flavobacterium crocinum</name>
    <dbReference type="NCBI Taxonomy" id="2183896"/>
    <lineage>
        <taxon>Bacteria</taxon>
        <taxon>Pseudomonadati</taxon>
        <taxon>Bacteroidota</taxon>
        <taxon>Flavobacteriia</taxon>
        <taxon>Flavobacteriales</taxon>
        <taxon>Flavobacteriaceae</taxon>
        <taxon>Flavobacterium</taxon>
    </lineage>
</organism>
<dbReference type="PROSITE" id="PS50943">
    <property type="entry name" value="HTH_CROC1"/>
    <property type="match status" value="1"/>
</dbReference>
<feature type="domain" description="LysM" evidence="2">
    <location>
        <begin position="14"/>
        <end position="64"/>
    </location>
</feature>
<dbReference type="CDD" id="cd00118">
    <property type="entry name" value="LysM"/>
    <property type="match status" value="1"/>
</dbReference>
<name>A0A2S1YM66_9FLAO</name>
<dbReference type="InterPro" id="IPR036779">
    <property type="entry name" value="LysM_dom_sf"/>
</dbReference>
<reference evidence="3 4" key="1">
    <citation type="submission" date="2018-05" db="EMBL/GenBank/DDBJ databases">
        <title>Genome sequencing of Flavobacterium sp. HYN0056.</title>
        <authorList>
            <person name="Yi H."/>
            <person name="Baek C."/>
        </authorList>
    </citation>
    <scope>NUCLEOTIDE SEQUENCE [LARGE SCALE GENOMIC DNA]</scope>
    <source>
        <strain evidence="3 4">HYN0056</strain>
    </source>
</reference>
<dbReference type="PROSITE" id="PS51782">
    <property type="entry name" value="LYSM"/>
    <property type="match status" value="1"/>
</dbReference>
<dbReference type="Proteomes" id="UP000245250">
    <property type="component" value="Chromosome"/>
</dbReference>